<feature type="non-terminal residue" evidence="1">
    <location>
        <position position="1"/>
    </location>
</feature>
<evidence type="ECO:0000313" key="1">
    <source>
        <dbReference type="EMBL" id="JAS65711.1"/>
    </source>
</evidence>
<dbReference type="EMBL" id="GECZ01004058">
    <property type="protein sequence ID" value="JAS65711.1"/>
    <property type="molecule type" value="Transcribed_RNA"/>
</dbReference>
<gene>
    <name evidence="1" type="ORF">g.47503</name>
</gene>
<proteinExistence type="predicted"/>
<reference evidence="1" key="1">
    <citation type="submission" date="2015-11" db="EMBL/GenBank/DDBJ databases">
        <title>De novo transcriptome assembly of four potential Pierce s Disease insect vectors from Arizona vineyards.</title>
        <authorList>
            <person name="Tassone E.E."/>
        </authorList>
    </citation>
    <scope>NUCLEOTIDE SEQUENCE</scope>
</reference>
<dbReference type="AlphaFoldDB" id="A0A1B6GTH3"/>
<name>A0A1B6GTH3_9HEMI</name>
<organism evidence="1">
    <name type="scientific">Cuerna arida</name>
    <dbReference type="NCBI Taxonomy" id="1464854"/>
    <lineage>
        <taxon>Eukaryota</taxon>
        <taxon>Metazoa</taxon>
        <taxon>Ecdysozoa</taxon>
        <taxon>Arthropoda</taxon>
        <taxon>Hexapoda</taxon>
        <taxon>Insecta</taxon>
        <taxon>Pterygota</taxon>
        <taxon>Neoptera</taxon>
        <taxon>Paraneoptera</taxon>
        <taxon>Hemiptera</taxon>
        <taxon>Auchenorrhyncha</taxon>
        <taxon>Membracoidea</taxon>
        <taxon>Cicadellidae</taxon>
        <taxon>Cicadellinae</taxon>
        <taxon>Proconiini</taxon>
        <taxon>Cuerna</taxon>
    </lineage>
</organism>
<protein>
    <submittedName>
        <fullName evidence="1">Uncharacterized protein</fullName>
    </submittedName>
</protein>
<feature type="non-terminal residue" evidence="1">
    <location>
        <position position="134"/>
    </location>
</feature>
<sequence length="134" mass="14808">LGNALRKDLQVPAVQRAVLDEWSFDIDIMRNIAVENSKVGPFPKRNFRFYSLPNIPIPSDNIAQKQISDTKLNGVCGNLELKVSIEKFASDIASAIDELLVPKIEGFAIKSTIMADLGEAHVDCAPQTEQISKR</sequence>
<accession>A0A1B6GTH3</accession>